<feature type="region of interest" description="Disordered" evidence="1">
    <location>
        <begin position="1"/>
        <end position="36"/>
    </location>
</feature>
<dbReference type="KEGG" id="kdj:28969826"/>
<evidence type="ECO:0000313" key="3">
    <source>
        <dbReference type="EMBL" id="OBR83844.1"/>
    </source>
</evidence>
<evidence type="ECO:0000256" key="1">
    <source>
        <dbReference type="SAM" id="MobiDB-lite"/>
    </source>
</evidence>
<dbReference type="STRING" id="1296121.A0A1A6A1B3"/>
<reference evidence="4" key="3">
    <citation type="submission" date="2024-02" db="EMBL/GenBank/DDBJ databases">
        <title>Comparative genomics of Cryptococcus and Kwoniella reveals pathogenesis evolution and contrasting modes of karyotype evolution via chromosome fusion or intercentromeric recombination.</title>
        <authorList>
            <person name="Coelho M.A."/>
            <person name="David-Palma M."/>
            <person name="Shea T."/>
            <person name="Bowers K."/>
            <person name="McGinley-Smith S."/>
            <person name="Mohammad A.W."/>
            <person name="Gnirke A."/>
            <person name="Yurkov A.M."/>
            <person name="Nowrousian M."/>
            <person name="Sun S."/>
            <person name="Cuomo C.A."/>
            <person name="Heitman J."/>
        </authorList>
    </citation>
    <scope>NUCLEOTIDE SEQUENCE</scope>
    <source>
        <strain evidence="4">CBS 10117</strain>
    </source>
</reference>
<accession>A0A1A6A1B3</accession>
<gene>
    <name evidence="3" type="ORF">I303_06127</name>
    <name evidence="4" type="ORF">I303_106108</name>
</gene>
<dbReference type="OrthoDB" id="2593772at2759"/>
<keyword evidence="2" id="KW-0812">Transmembrane</keyword>
<dbReference type="AlphaFoldDB" id="A0A1A6A1B3"/>
<dbReference type="EMBL" id="KI894033">
    <property type="protein sequence ID" value="OBR83844.1"/>
    <property type="molecule type" value="Genomic_DNA"/>
</dbReference>
<dbReference type="Proteomes" id="UP000078595">
    <property type="component" value="Chromosome 7"/>
</dbReference>
<dbReference type="EMBL" id="CP144536">
    <property type="protein sequence ID" value="WWC63505.1"/>
    <property type="molecule type" value="Genomic_DNA"/>
</dbReference>
<keyword evidence="2" id="KW-1133">Transmembrane helix</keyword>
<feature type="transmembrane region" description="Helical" evidence="2">
    <location>
        <begin position="55"/>
        <end position="75"/>
    </location>
</feature>
<protein>
    <submittedName>
        <fullName evidence="3">Uncharacterized protein</fullName>
    </submittedName>
</protein>
<reference evidence="4" key="2">
    <citation type="submission" date="2013-07" db="EMBL/GenBank/DDBJ databases">
        <authorList>
            <consortium name="The Broad Institute Genome Sequencing Platform"/>
            <person name="Cuomo C."/>
            <person name="Litvintseva A."/>
            <person name="Chen Y."/>
            <person name="Heitman J."/>
            <person name="Sun S."/>
            <person name="Springer D."/>
            <person name="Dromer F."/>
            <person name="Young S.K."/>
            <person name="Zeng Q."/>
            <person name="Gargeya S."/>
            <person name="Fitzgerald M."/>
            <person name="Abouelleil A."/>
            <person name="Alvarado L."/>
            <person name="Berlin A.M."/>
            <person name="Chapman S.B."/>
            <person name="Dewar J."/>
            <person name="Goldberg J."/>
            <person name="Griggs A."/>
            <person name="Gujja S."/>
            <person name="Hansen M."/>
            <person name="Howarth C."/>
            <person name="Imamovic A."/>
            <person name="Larimer J."/>
            <person name="McCowan C."/>
            <person name="Murphy C."/>
            <person name="Pearson M."/>
            <person name="Priest M."/>
            <person name="Roberts A."/>
            <person name="Saif S."/>
            <person name="Shea T."/>
            <person name="Sykes S."/>
            <person name="Wortman J."/>
            <person name="Nusbaum C."/>
            <person name="Birren B."/>
        </authorList>
    </citation>
    <scope>NUCLEOTIDE SEQUENCE</scope>
    <source>
        <strain evidence="4">CBS 10117</strain>
    </source>
</reference>
<sequence>MADTVVPSPSIRQDEDEVVPILEETPSTSEEKVDEYDMDEPEFEAYPTLSSPSKYLIFFAFFIIVPVGAGVYFYGGGKERVAKWRDTKGKGYAKVENQRV</sequence>
<reference evidence="3" key="1">
    <citation type="submission" date="2013-07" db="EMBL/GenBank/DDBJ databases">
        <title>The Genome Sequence of Cryptococcus dejecticola CBS10117.</title>
        <authorList>
            <consortium name="The Broad Institute Genome Sequencing Platform"/>
            <person name="Cuomo C."/>
            <person name="Litvintseva A."/>
            <person name="Chen Y."/>
            <person name="Heitman J."/>
            <person name="Sun S."/>
            <person name="Springer D."/>
            <person name="Dromer F."/>
            <person name="Young S.K."/>
            <person name="Zeng Q."/>
            <person name="Gargeya S."/>
            <person name="Fitzgerald M."/>
            <person name="Abouelleil A."/>
            <person name="Alvarado L."/>
            <person name="Berlin A.M."/>
            <person name="Chapman S.B."/>
            <person name="Dewar J."/>
            <person name="Goldberg J."/>
            <person name="Griggs A."/>
            <person name="Gujja S."/>
            <person name="Hansen M."/>
            <person name="Howarth C."/>
            <person name="Imamovic A."/>
            <person name="Larimer J."/>
            <person name="McCowan C."/>
            <person name="Murphy C."/>
            <person name="Pearson M."/>
            <person name="Priest M."/>
            <person name="Roberts A."/>
            <person name="Saif S."/>
            <person name="Shea T."/>
            <person name="Sykes S."/>
            <person name="Wortman J."/>
            <person name="Nusbaum C."/>
            <person name="Birren B."/>
        </authorList>
    </citation>
    <scope>NUCLEOTIDE SEQUENCE [LARGE SCALE GENOMIC DNA]</scope>
    <source>
        <strain evidence="3">CBS 10117</strain>
    </source>
</reference>
<dbReference type="GeneID" id="28969826"/>
<organism evidence="3">
    <name type="scientific">Kwoniella dejecticola CBS 10117</name>
    <dbReference type="NCBI Taxonomy" id="1296121"/>
    <lineage>
        <taxon>Eukaryota</taxon>
        <taxon>Fungi</taxon>
        <taxon>Dikarya</taxon>
        <taxon>Basidiomycota</taxon>
        <taxon>Agaricomycotina</taxon>
        <taxon>Tremellomycetes</taxon>
        <taxon>Tremellales</taxon>
        <taxon>Cryptococcaceae</taxon>
        <taxon>Kwoniella</taxon>
    </lineage>
</organism>
<name>A0A1A6A1B3_9TREE</name>
<proteinExistence type="predicted"/>
<evidence type="ECO:0000313" key="4">
    <source>
        <dbReference type="EMBL" id="WWC63505.1"/>
    </source>
</evidence>
<keyword evidence="5" id="KW-1185">Reference proteome</keyword>
<evidence type="ECO:0000313" key="5">
    <source>
        <dbReference type="Proteomes" id="UP000078595"/>
    </source>
</evidence>
<keyword evidence="2" id="KW-0472">Membrane</keyword>
<evidence type="ECO:0000256" key="2">
    <source>
        <dbReference type="SAM" id="Phobius"/>
    </source>
</evidence>
<dbReference type="VEuPathDB" id="FungiDB:I303_06127"/>
<dbReference type="RefSeq" id="XP_018261686.1">
    <property type="nucleotide sequence ID" value="XM_018409413.1"/>
</dbReference>